<evidence type="ECO:0000256" key="6">
    <source>
        <dbReference type="ARBA" id="ARBA00022771"/>
    </source>
</evidence>
<feature type="domain" description="C2H2-type" evidence="14">
    <location>
        <begin position="565"/>
        <end position="594"/>
    </location>
</feature>
<keyword evidence="6 12" id="KW-0863">Zinc-finger</keyword>
<dbReference type="CDD" id="cd07765">
    <property type="entry name" value="KRAB_A-box"/>
    <property type="match status" value="1"/>
</dbReference>
<reference evidence="16" key="1">
    <citation type="submission" date="2019-05" db="EMBL/GenBank/DDBJ databases">
        <authorList>
            <person name="Zhang S."/>
            <person name="Liu J."/>
        </authorList>
    </citation>
    <scope>NUCLEOTIDE SEQUENCE [LARGE SCALE GENOMIC DNA]</scope>
</reference>
<keyword evidence="11" id="KW-0539">Nucleus</keyword>
<keyword evidence="7" id="KW-0862">Zinc</keyword>
<dbReference type="Gene3D" id="6.10.140.140">
    <property type="match status" value="1"/>
</dbReference>
<dbReference type="Proteomes" id="UP000694520">
    <property type="component" value="Chromosome 20"/>
</dbReference>
<evidence type="ECO:0000256" key="2">
    <source>
        <dbReference type="ARBA" id="ARBA00004123"/>
    </source>
</evidence>
<dbReference type="InterPro" id="IPR001909">
    <property type="entry name" value="KRAB"/>
</dbReference>
<dbReference type="SMART" id="SM00349">
    <property type="entry name" value="KRAB"/>
    <property type="match status" value="1"/>
</dbReference>
<dbReference type="GO" id="GO:0005634">
    <property type="term" value="C:nucleus"/>
    <property type="evidence" value="ECO:0007669"/>
    <property type="project" value="UniProtKB-SubCell"/>
</dbReference>
<feature type="domain" description="C2H2-type" evidence="14">
    <location>
        <begin position="763"/>
        <end position="790"/>
    </location>
</feature>
<keyword evidence="4" id="KW-0479">Metal-binding</keyword>
<dbReference type="FunFam" id="3.30.160.60:FF:001437">
    <property type="entry name" value="Zinc finger protein 594"/>
    <property type="match status" value="1"/>
</dbReference>
<feature type="domain" description="C2H2-type" evidence="14">
    <location>
        <begin position="707"/>
        <end position="734"/>
    </location>
</feature>
<evidence type="ECO:0000256" key="4">
    <source>
        <dbReference type="ARBA" id="ARBA00022723"/>
    </source>
</evidence>
<keyword evidence="9" id="KW-0238">DNA-binding</keyword>
<dbReference type="PANTHER" id="PTHR23234:SF8">
    <property type="entry name" value="C2H2-TYPE DOMAIN-CONTAINING PROTEIN"/>
    <property type="match status" value="1"/>
</dbReference>
<dbReference type="PROSITE" id="PS00028">
    <property type="entry name" value="ZINC_FINGER_C2H2_1"/>
    <property type="match status" value="14"/>
</dbReference>
<organism evidence="16 17">
    <name type="scientific">Bos mutus grunniens</name>
    <name type="common">Wild yak</name>
    <name type="synonym">Bos grunniens</name>
    <dbReference type="NCBI Taxonomy" id="30521"/>
    <lineage>
        <taxon>Eukaryota</taxon>
        <taxon>Metazoa</taxon>
        <taxon>Chordata</taxon>
        <taxon>Craniata</taxon>
        <taxon>Vertebrata</taxon>
        <taxon>Euteleostomi</taxon>
        <taxon>Mammalia</taxon>
        <taxon>Eutheria</taxon>
        <taxon>Laurasiatheria</taxon>
        <taxon>Artiodactyla</taxon>
        <taxon>Ruminantia</taxon>
        <taxon>Pecora</taxon>
        <taxon>Bovidae</taxon>
        <taxon>Bovinae</taxon>
        <taxon>Bos</taxon>
    </lineage>
</organism>
<dbReference type="Pfam" id="PF00096">
    <property type="entry name" value="zf-C2H2"/>
    <property type="match status" value="11"/>
</dbReference>
<evidence type="ECO:0000256" key="12">
    <source>
        <dbReference type="PROSITE-ProRule" id="PRU00042"/>
    </source>
</evidence>
<evidence type="ECO:0008006" key="18">
    <source>
        <dbReference type="Google" id="ProtNLM"/>
    </source>
</evidence>
<evidence type="ECO:0000256" key="8">
    <source>
        <dbReference type="ARBA" id="ARBA00023015"/>
    </source>
</evidence>
<feature type="domain" description="C2H2-type" evidence="14">
    <location>
        <begin position="735"/>
        <end position="762"/>
    </location>
</feature>
<dbReference type="InterPro" id="IPR013087">
    <property type="entry name" value="Znf_C2H2_type"/>
</dbReference>
<proteinExistence type="inferred from homology"/>
<dbReference type="FunFam" id="3.30.160.60:FF:000176">
    <property type="entry name" value="zinc finger protein 70"/>
    <property type="match status" value="1"/>
</dbReference>
<dbReference type="PROSITE" id="PS50157">
    <property type="entry name" value="ZINC_FINGER_C2H2_2"/>
    <property type="match status" value="16"/>
</dbReference>
<feature type="domain" description="C2H2-type" evidence="14">
    <location>
        <begin position="875"/>
        <end position="902"/>
    </location>
</feature>
<dbReference type="PROSITE" id="PS50805">
    <property type="entry name" value="KRAB"/>
    <property type="match status" value="1"/>
</dbReference>
<feature type="domain" description="C2H2-type" evidence="14">
    <location>
        <begin position="446"/>
        <end position="473"/>
    </location>
</feature>
<dbReference type="SUPFAM" id="SSF109640">
    <property type="entry name" value="KRAB domain (Kruppel-associated box)"/>
    <property type="match status" value="1"/>
</dbReference>
<evidence type="ECO:0000256" key="3">
    <source>
        <dbReference type="ARBA" id="ARBA00006991"/>
    </source>
</evidence>
<feature type="domain" description="C2H2-type" evidence="14">
    <location>
        <begin position="847"/>
        <end position="874"/>
    </location>
</feature>
<reference evidence="16" key="2">
    <citation type="submission" date="2025-08" db="UniProtKB">
        <authorList>
            <consortium name="Ensembl"/>
        </authorList>
    </citation>
    <scope>IDENTIFICATION</scope>
</reference>
<evidence type="ECO:0000256" key="1">
    <source>
        <dbReference type="ARBA" id="ARBA00003767"/>
    </source>
</evidence>
<evidence type="ECO:0000256" key="11">
    <source>
        <dbReference type="ARBA" id="ARBA00023242"/>
    </source>
</evidence>
<dbReference type="FunFam" id="3.30.160.60:FF:002343">
    <property type="entry name" value="Zinc finger protein 33A"/>
    <property type="match status" value="5"/>
</dbReference>
<feature type="domain" description="C2H2-type" evidence="14">
    <location>
        <begin position="819"/>
        <end position="846"/>
    </location>
</feature>
<evidence type="ECO:0000256" key="13">
    <source>
        <dbReference type="SAM" id="MobiDB-lite"/>
    </source>
</evidence>
<dbReference type="FunFam" id="3.30.160.60:FF:001509">
    <property type="entry name" value="Zinc finger protein 616"/>
    <property type="match status" value="1"/>
</dbReference>
<dbReference type="Pfam" id="PF01352">
    <property type="entry name" value="KRAB"/>
    <property type="match status" value="1"/>
</dbReference>
<feature type="domain" description="KRAB" evidence="15">
    <location>
        <begin position="15"/>
        <end position="86"/>
    </location>
</feature>
<feature type="domain" description="C2H2-type" evidence="14">
    <location>
        <begin position="791"/>
        <end position="818"/>
    </location>
</feature>
<evidence type="ECO:0000256" key="9">
    <source>
        <dbReference type="ARBA" id="ARBA00023125"/>
    </source>
</evidence>
<dbReference type="FunFam" id="3.30.160.60:FF:001270">
    <property type="entry name" value="zinc finger protein 583 isoform X1"/>
    <property type="match status" value="1"/>
</dbReference>
<feature type="region of interest" description="Disordered" evidence="13">
    <location>
        <begin position="375"/>
        <end position="399"/>
    </location>
</feature>
<dbReference type="InterPro" id="IPR050758">
    <property type="entry name" value="Znf_C2H2-type"/>
</dbReference>
<dbReference type="AlphaFoldDB" id="A0A8B9XQJ3"/>
<reference evidence="16" key="3">
    <citation type="submission" date="2025-09" db="UniProtKB">
        <authorList>
            <consortium name="Ensembl"/>
        </authorList>
    </citation>
    <scope>IDENTIFICATION</scope>
</reference>
<dbReference type="GO" id="GO:0003677">
    <property type="term" value="F:DNA binding"/>
    <property type="evidence" value="ECO:0007669"/>
    <property type="project" value="UniProtKB-KW"/>
</dbReference>
<dbReference type="FunFam" id="3.30.160.60:FF:000495">
    <property type="entry name" value="zinc finger protein 668"/>
    <property type="match status" value="1"/>
</dbReference>
<comment type="subcellular location">
    <subcellularLocation>
        <location evidence="2">Nucleus</location>
    </subcellularLocation>
</comment>
<feature type="domain" description="C2H2-type" evidence="14">
    <location>
        <begin position="119"/>
        <end position="146"/>
    </location>
</feature>
<dbReference type="FunFam" id="3.30.160.60:FF:000281">
    <property type="entry name" value="Zinc finger protein 558 isoform X1"/>
    <property type="match status" value="1"/>
</dbReference>
<comment type="similarity">
    <text evidence="3">Belongs to the krueppel C2H2-type zinc-finger protein family.</text>
</comment>
<dbReference type="PANTHER" id="PTHR23234">
    <property type="entry name" value="ZNF44 PROTEIN"/>
    <property type="match status" value="1"/>
</dbReference>
<sequence length="997" mass="112082">MAAAAALRDTPQGSVTFEDVAVYFSWNEWCLLDEVQIRLYLDVMLENFALVCMLGSWRGVQDKETPSEEIKPAGVLQFRTPRAGLSPEKTQPCAMCIPVLRDILHLAEEQGTNGEQKAYTCAACGKEFYFTANIQQHQKQHVRENPFLCNTERPSFLKTCTVHSAGNFSTYMEIGNDFMASMGVQPQATASFMWQIYSCRDIIPSNKVNQNFTITCLFSGSWRGVQDKETPSEEIKPAGVLQFRTPRAGLSPEKTQPCAMCIPVLRDILHLAEEQGTNGEQKAYTCAACGKEFYFTANIQQHQKQHVRENPFLCNTERPSFLKTCTVHSAGNFSTYMEIGNDFMASMGVQPQATNTGKKLNNSTECEVVFHSGESHHSLGEGSWHGVQDEETPSEQSKSARVSQFCTPRACLSPEKTQPCKMCIPVLRDILHLAEEQGTNGEQKVYTCGACGKEFYFTANIQQHQKQHVRENRFLCNTERPSFLKTCTVHPAGNFSTYMEIGNDFMASMGVQSQATNTGKKLNNSMECEVVFHSGESHHSLGEGKIVSSHTDVLVAHERVLISEAVCEVNKCEKAGTQRSNLIQHVQVHTGEKSYKCSQCGKFFAYKSSCLAHQRVHTGERPYECPECGKSLANRSTLSYHLRLHTGEKPFKCSECGKSFPARSSLCHHQRVHTGEKPCECSECGKLFSRNEHLRDHKNIHSGEKPFGCNKCEKSFSSSSSLRHHQRVHAEERSYECNKCWKSFTSRSGLRYHQRVHTGERPYECSECAKSFTTQSTLSNHQRIHSGERPFKCSACGKFFSQKVHLSTHMNVHTGEKPYECNKCGKSFTSRSKLCTHWKVHIGERPFKCSECGKCFTSTSSLLCHQRVHTGENPYECSECGISFVGSSSLRYHQRVHNGENLMSAVNGKSFPARSSLCHHQRVHTGERPYKCSECGKYFLIARAFFVIIEFTLEKDLISALNVADLLLLKHISMIIREFTLEKSLVSAVNVVNCSAE</sequence>
<evidence type="ECO:0000313" key="16">
    <source>
        <dbReference type="Ensembl" id="ENSBGRP00000024999.1"/>
    </source>
</evidence>
<feature type="domain" description="C2H2-type" evidence="14">
    <location>
        <begin position="908"/>
        <end position="929"/>
    </location>
</feature>
<name>A0A8B9XQJ3_BOSMU</name>
<keyword evidence="5" id="KW-0677">Repeat</keyword>
<dbReference type="GO" id="GO:0006355">
    <property type="term" value="P:regulation of DNA-templated transcription"/>
    <property type="evidence" value="ECO:0007669"/>
    <property type="project" value="InterPro"/>
</dbReference>
<evidence type="ECO:0000259" key="15">
    <source>
        <dbReference type="PROSITE" id="PS50805"/>
    </source>
</evidence>
<dbReference type="FunFam" id="3.30.160.60:FF:001684">
    <property type="entry name" value="zinc finger protein 33B-like"/>
    <property type="match status" value="1"/>
</dbReference>
<evidence type="ECO:0000256" key="10">
    <source>
        <dbReference type="ARBA" id="ARBA00023163"/>
    </source>
</evidence>
<comment type="function">
    <text evidence="1">May be involved in transcriptional regulation.</text>
</comment>
<keyword evidence="17" id="KW-1185">Reference proteome</keyword>
<feature type="domain" description="C2H2-type" evidence="14">
    <location>
        <begin position="595"/>
        <end position="622"/>
    </location>
</feature>
<feature type="domain" description="C2H2-type" evidence="14">
    <location>
        <begin position="284"/>
        <end position="311"/>
    </location>
</feature>
<dbReference type="GO" id="GO:0008270">
    <property type="term" value="F:zinc ion binding"/>
    <property type="evidence" value="ECO:0007669"/>
    <property type="project" value="UniProtKB-KW"/>
</dbReference>
<dbReference type="GeneTree" id="ENSGT00940000161684"/>
<keyword evidence="8" id="KW-0805">Transcription regulation</keyword>
<dbReference type="Ensembl" id="ENSBGRT00000028839.1">
    <property type="protein sequence ID" value="ENSBGRP00000024999.1"/>
    <property type="gene ID" value="ENSBGRG00000015710.1"/>
</dbReference>
<accession>A0A8B9XQJ3</accession>
<keyword evidence="10" id="KW-0804">Transcription</keyword>
<feature type="domain" description="C2H2-type" evidence="14">
    <location>
        <begin position="679"/>
        <end position="706"/>
    </location>
</feature>
<protein>
    <recommendedName>
        <fullName evidence="18">Zinc finger protein 211-like</fullName>
    </recommendedName>
</protein>
<dbReference type="InterPro" id="IPR036051">
    <property type="entry name" value="KRAB_dom_sf"/>
</dbReference>
<dbReference type="SMART" id="SM00355">
    <property type="entry name" value="ZnF_C2H2"/>
    <property type="match status" value="15"/>
</dbReference>
<evidence type="ECO:0000313" key="17">
    <source>
        <dbReference type="Proteomes" id="UP000694520"/>
    </source>
</evidence>
<dbReference type="Gene3D" id="3.30.160.60">
    <property type="entry name" value="Classic Zinc Finger"/>
    <property type="match status" value="17"/>
</dbReference>
<feature type="domain" description="C2H2-type" evidence="14">
    <location>
        <begin position="651"/>
        <end position="678"/>
    </location>
</feature>
<dbReference type="InterPro" id="IPR036236">
    <property type="entry name" value="Znf_C2H2_sf"/>
</dbReference>
<evidence type="ECO:0000256" key="5">
    <source>
        <dbReference type="ARBA" id="ARBA00022737"/>
    </source>
</evidence>
<feature type="domain" description="C2H2-type" evidence="14">
    <location>
        <begin position="623"/>
        <end position="650"/>
    </location>
</feature>
<evidence type="ECO:0000256" key="7">
    <source>
        <dbReference type="ARBA" id="ARBA00022833"/>
    </source>
</evidence>
<evidence type="ECO:0000259" key="14">
    <source>
        <dbReference type="PROSITE" id="PS50157"/>
    </source>
</evidence>
<dbReference type="SUPFAM" id="SSF57667">
    <property type="entry name" value="beta-beta-alpha zinc fingers"/>
    <property type="match status" value="11"/>
</dbReference>